<dbReference type="InterPro" id="IPR012675">
    <property type="entry name" value="Beta-grasp_dom_sf"/>
</dbReference>
<dbReference type="Pfam" id="PF01799">
    <property type="entry name" value="Fer2_2"/>
    <property type="match status" value="1"/>
</dbReference>
<accession>A0A672GRA1</accession>
<organism evidence="7 8">
    <name type="scientific">Salarias fasciatus</name>
    <name type="common">Jewelled blenny</name>
    <name type="synonym">Blennius fasciatus</name>
    <dbReference type="NCBI Taxonomy" id="181472"/>
    <lineage>
        <taxon>Eukaryota</taxon>
        <taxon>Metazoa</taxon>
        <taxon>Chordata</taxon>
        <taxon>Craniata</taxon>
        <taxon>Vertebrata</taxon>
        <taxon>Euteleostomi</taxon>
        <taxon>Actinopterygii</taxon>
        <taxon>Neopterygii</taxon>
        <taxon>Teleostei</taxon>
        <taxon>Neoteleostei</taxon>
        <taxon>Acanthomorphata</taxon>
        <taxon>Ovalentaria</taxon>
        <taxon>Blenniimorphae</taxon>
        <taxon>Blenniiformes</taxon>
        <taxon>Blennioidei</taxon>
        <taxon>Blenniidae</taxon>
        <taxon>Salariinae</taxon>
        <taxon>Salarias</taxon>
    </lineage>
</organism>
<dbReference type="SUPFAM" id="SSF54292">
    <property type="entry name" value="2Fe-2S ferredoxin-like"/>
    <property type="match status" value="1"/>
</dbReference>
<dbReference type="PROSITE" id="PS51085">
    <property type="entry name" value="2FE2S_FER_2"/>
    <property type="match status" value="1"/>
</dbReference>
<name>A0A672GRA1_SALFA</name>
<evidence type="ECO:0000256" key="1">
    <source>
        <dbReference type="ARBA" id="ARBA00022714"/>
    </source>
</evidence>
<evidence type="ECO:0000259" key="6">
    <source>
        <dbReference type="PROSITE" id="PS51085"/>
    </source>
</evidence>
<keyword evidence="1" id="KW-0001">2Fe-2S</keyword>
<keyword evidence="8" id="KW-1185">Reference proteome</keyword>
<reference evidence="7" key="2">
    <citation type="submission" date="2025-09" db="UniProtKB">
        <authorList>
            <consortium name="Ensembl"/>
        </authorList>
    </citation>
    <scope>IDENTIFICATION</scope>
</reference>
<dbReference type="GO" id="GO:0016491">
    <property type="term" value="F:oxidoreductase activity"/>
    <property type="evidence" value="ECO:0007669"/>
    <property type="project" value="UniProtKB-KW"/>
</dbReference>
<dbReference type="Proteomes" id="UP000472267">
    <property type="component" value="Unassembled WGS sequence"/>
</dbReference>
<reference evidence="7" key="1">
    <citation type="submission" date="2025-08" db="UniProtKB">
        <authorList>
            <consortium name="Ensembl"/>
        </authorList>
    </citation>
    <scope>IDENTIFICATION</scope>
</reference>
<sequence length="238" mass="25959">QVDPEMTLLTYLRRKLGLTGTKLGCAEGGCGACTVMLSRYQTDTNQLQHHAVNACLAPLCSLHLVAVTTVEGIGSVARKLHPVQERIALSHGSQCGFCTPGIVMSMYALLRNNPTPTMESQCFFLSGNLCRCTGYRPILEGYRTFTVVSTDSNGCCLTNGSAAERSLGEEEEEEVRGRSGATPLFNAAEFKPFDPTQEVIFPPELMSCFEAFVLHSYCFVDTCGVCPRLMHTSYMLTS</sequence>
<dbReference type="InterPro" id="IPR036884">
    <property type="entry name" value="2Fe-2S-bd_dom_sf"/>
</dbReference>
<dbReference type="PANTHER" id="PTHR45444">
    <property type="entry name" value="XANTHINE DEHYDROGENASE"/>
    <property type="match status" value="1"/>
</dbReference>
<dbReference type="CDD" id="cd00207">
    <property type="entry name" value="fer2"/>
    <property type="match status" value="1"/>
</dbReference>
<evidence type="ECO:0000313" key="8">
    <source>
        <dbReference type="Proteomes" id="UP000472267"/>
    </source>
</evidence>
<evidence type="ECO:0000256" key="2">
    <source>
        <dbReference type="ARBA" id="ARBA00022723"/>
    </source>
</evidence>
<dbReference type="FunFam" id="3.10.20.30:FF:000015">
    <property type="entry name" value="Aldehyde oxidase 1"/>
    <property type="match status" value="1"/>
</dbReference>
<evidence type="ECO:0000256" key="3">
    <source>
        <dbReference type="ARBA" id="ARBA00023002"/>
    </source>
</evidence>
<evidence type="ECO:0000256" key="4">
    <source>
        <dbReference type="ARBA" id="ARBA00023004"/>
    </source>
</evidence>
<dbReference type="InterPro" id="IPR001041">
    <property type="entry name" value="2Fe-2S_ferredoxin-type"/>
</dbReference>
<keyword evidence="4" id="KW-0408">Iron</keyword>
<dbReference type="Pfam" id="PF00111">
    <property type="entry name" value="Fer2"/>
    <property type="match status" value="1"/>
</dbReference>
<dbReference type="InterPro" id="IPR036010">
    <property type="entry name" value="2Fe-2S_ferredoxin-like_sf"/>
</dbReference>
<dbReference type="InterPro" id="IPR016208">
    <property type="entry name" value="Ald_Oxase/xanthine_DH-like"/>
</dbReference>
<dbReference type="SUPFAM" id="SSF47741">
    <property type="entry name" value="CO dehydrogenase ISP C-domain like"/>
    <property type="match status" value="1"/>
</dbReference>
<dbReference type="AlphaFoldDB" id="A0A672GRA1"/>
<dbReference type="GO" id="GO:0005506">
    <property type="term" value="F:iron ion binding"/>
    <property type="evidence" value="ECO:0007669"/>
    <property type="project" value="InterPro"/>
</dbReference>
<proteinExistence type="predicted"/>
<dbReference type="InterPro" id="IPR006058">
    <property type="entry name" value="2Fe2S_fd_BS"/>
</dbReference>
<evidence type="ECO:0000313" key="7">
    <source>
        <dbReference type="Ensembl" id="ENSSFAP00005021298.1"/>
    </source>
</evidence>
<keyword evidence="5" id="KW-0411">Iron-sulfur</keyword>
<dbReference type="GO" id="GO:0051537">
    <property type="term" value="F:2 iron, 2 sulfur cluster binding"/>
    <property type="evidence" value="ECO:0007669"/>
    <property type="project" value="UniProtKB-KW"/>
</dbReference>
<dbReference type="OMA" id="NGCCKGQ"/>
<dbReference type="InterPro" id="IPR002888">
    <property type="entry name" value="2Fe-2S-bd"/>
</dbReference>
<keyword evidence="2" id="KW-0479">Metal-binding</keyword>
<dbReference type="PANTHER" id="PTHR45444:SF3">
    <property type="entry name" value="XANTHINE DEHYDROGENASE"/>
    <property type="match status" value="1"/>
</dbReference>
<keyword evidence="3" id="KW-0560">Oxidoreductase</keyword>
<protein>
    <recommendedName>
        <fullName evidence="6">2Fe-2S ferredoxin-type domain-containing protein</fullName>
    </recommendedName>
</protein>
<dbReference type="Ensembl" id="ENSSFAT00005022205.1">
    <property type="protein sequence ID" value="ENSSFAP00005021298.1"/>
    <property type="gene ID" value="ENSSFAG00005011089.1"/>
</dbReference>
<dbReference type="PROSITE" id="PS00197">
    <property type="entry name" value="2FE2S_FER_1"/>
    <property type="match status" value="1"/>
</dbReference>
<evidence type="ECO:0000256" key="5">
    <source>
        <dbReference type="ARBA" id="ARBA00023014"/>
    </source>
</evidence>
<dbReference type="Gene3D" id="1.10.150.120">
    <property type="entry name" value="[2Fe-2S]-binding domain"/>
    <property type="match status" value="1"/>
</dbReference>
<dbReference type="Gene3D" id="3.10.20.30">
    <property type="match status" value="1"/>
</dbReference>
<feature type="domain" description="2Fe-2S ferredoxin-type" evidence="6">
    <location>
        <begin position="1"/>
        <end position="73"/>
    </location>
</feature>